<name>A0A1I6PQG3_9EURY</name>
<dbReference type="Pfam" id="PF18545">
    <property type="entry name" value="HalOD1"/>
    <property type="match status" value="1"/>
</dbReference>
<accession>A0A1I6PQG3</accession>
<evidence type="ECO:0000259" key="1">
    <source>
        <dbReference type="Pfam" id="PF18545"/>
    </source>
</evidence>
<reference evidence="3" key="1">
    <citation type="submission" date="2016-10" db="EMBL/GenBank/DDBJ databases">
        <authorList>
            <person name="Varghese N."/>
            <person name="Submissions S."/>
        </authorList>
    </citation>
    <scope>NUCLEOTIDE SEQUENCE [LARGE SCALE GENOMIC DNA]</scope>
    <source>
        <strain evidence="3">DSM 22427</strain>
    </source>
</reference>
<keyword evidence="3" id="KW-1185">Reference proteome</keyword>
<dbReference type="OrthoDB" id="327217at2157"/>
<evidence type="ECO:0000313" key="3">
    <source>
        <dbReference type="Proteomes" id="UP000199199"/>
    </source>
</evidence>
<dbReference type="EMBL" id="FOZS01000001">
    <property type="protein sequence ID" value="SFS42463.1"/>
    <property type="molecule type" value="Genomic_DNA"/>
</dbReference>
<proteinExistence type="predicted"/>
<organism evidence="2 3">
    <name type="scientific">Halostagnicola kamekurae</name>
    <dbReference type="NCBI Taxonomy" id="619731"/>
    <lineage>
        <taxon>Archaea</taxon>
        <taxon>Methanobacteriati</taxon>
        <taxon>Methanobacteriota</taxon>
        <taxon>Stenosarchaea group</taxon>
        <taxon>Halobacteria</taxon>
        <taxon>Halobacteriales</taxon>
        <taxon>Natrialbaceae</taxon>
        <taxon>Halostagnicola</taxon>
    </lineage>
</organism>
<dbReference type="AlphaFoldDB" id="A0A1I6PQG3"/>
<feature type="domain" description="Halobacterial output" evidence="1">
    <location>
        <begin position="16"/>
        <end position="69"/>
    </location>
</feature>
<dbReference type="RefSeq" id="WP_092901639.1">
    <property type="nucleotide sequence ID" value="NZ_FOZS01000001.1"/>
</dbReference>
<protein>
    <recommendedName>
        <fullName evidence="1">Halobacterial output domain-containing protein</fullName>
    </recommendedName>
</protein>
<evidence type="ECO:0000313" key="2">
    <source>
        <dbReference type="EMBL" id="SFS42463.1"/>
    </source>
</evidence>
<dbReference type="Proteomes" id="UP000199199">
    <property type="component" value="Unassembled WGS sequence"/>
</dbReference>
<dbReference type="InterPro" id="IPR040624">
    <property type="entry name" value="HalOD1"/>
</dbReference>
<gene>
    <name evidence="2" type="ORF">SAMN04488556_0723</name>
</gene>
<sequence>MYSNELTESKCIWDLLDAVADLKGVEPHRLPPIYHTIDPEPVAALINGSGAHFELTFEYEGLQILVTRDRYRISADGEIAVDANW</sequence>